<name>A0A8S5SPL0_9CAUD</name>
<accession>A0A8S5SPL0</accession>
<evidence type="ECO:0000313" key="1">
    <source>
        <dbReference type="EMBL" id="DAF52864.1"/>
    </source>
</evidence>
<proteinExistence type="predicted"/>
<sequence>MVFCFSVLGFTVSLREIVFVYPLTHTIIILCQE</sequence>
<dbReference type="EMBL" id="BK032643">
    <property type="protein sequence ID" value="DAF52864.1"/>
    <property type="molecule type" value="Genomic_DNA"/>
</dbReference>
<reference evidence="1" key="1">
    <citation type="journal article" date="2021" name="Proc. Natl. Acad. Sci. U.S.A.">
        <title>A Catalog of Tens of Thousands of Viruses from Human Metagenomes Reveals Hidden Associations with Chronic Diseases.</title>
        <authorList>
            <person name="Tisza M.J."/>
            <person name="Buck C.B."/>
        </authorList>
    </citation>
    <scope>NUCLEOTIDE SEQUENCE</scope>
    <source>
        <strain evidence="1">Cty4e12</strain>
    </source>
</reference>
<protein>
    <submittedName>
        <fullName evidence="1">Uncharacterized protein</fullName>
    </submittedName>
</protein>
<organism evidence="1">
    <name type="scientific">Myoviridae sp. cty4e12</name>
    <dbReference type="NCBI Taxonomy" id="2827718"/>
    <lineage>
        <taxon>Viruses</taxon>
        <taxon>Duplodnaviria</taxon>
        <taxon>Heunggongvirae</taxon>
        <taxon>Uroviricota</taxon>
        <taxon>Caudoviricetes</taxon>
    </lineage>
</organism>